<dbReference type="PANTHER" id="PTHR11985">
    <property type="entry name" value="GLYCEROL-3-PHOSPHATE DEHYDROGENASE"/>
    <property type="match status" value="1"/>
</dbReference>
<comment type="catalytic activity">
    <reaction evidence="6">
        <text>a quinone + sn-glycerol 3-phosphate = dihydroxyacetone phosphate + a quinol</text>
        <dbReference type="Rhea" id="RHEA:18977"/>
        <dbReference type="ChEBI" id="CHEBI:24646"/>
        <dbReference type="ChEBI" id="CHEBI:57597"/>
        <dbReference type="ChEBI" id="CHEBI:57642"/>
        <dbReference type="ChEBI" id="CHEBI:132124"/>
        <dbReference type="EC" id="1.1.5.3"/>
    </reaction>
</comment>
<dbReference type="Proteomes" id="UP000267535">
    <property type="component" value="Unassembled WGS sequence"/>
</dbReference>
<feature type="domain" description="Alpha-glycerophosphate oxidase C-terminal" evidence="8">
    <location>
        <begin position="385"/>
        <end position="487"/>
    </location>
</feature>
<dbReference type="PRINTS" id="PR01001">
    <property type="entry name" value="FADG3PDH"/>
</dbReference>
<dbReference type="EMBL" id="RQXV01000001">
    <property type="protein sequence ID" value="RRD01647.1"/>
    <property type="molecule type" value="Genomic_DNA"/>
</dbReference>
<dbReference type="InterPro" id="IPR031656">
    <property type="entry name" value="DAO_C"/>
</dbReference>
<dbReference type="OrthoDB" id="9766796at2"/>
<dbReference type="AlphaFoldDB" id="A0A3P1SWN9"/>
<comment type="caution">
    <text evidence="9">The sequence shown here is derived from an EMBL/GenBank/DDBJ whole genome shotgun (WGS) entry which is preliminary data.</text>
</comment>
<evidence type="ECO:0000256" key="5">
    <source>
        <dbReference type="ARBA" id="ARBA00023002"/>
    </source>
</evidence>
<dbReference type="Gene3D" id="3.30.9.10">
    <property type="entry name" value="D-Amino Acid Oxidase, subunit A, domain 2"/>
    <property type="match status" value="1"/>
</dbReference>
<evidence type="ECO:0000259" key="7">
    <source>
        <dbReference type="Pfam" id="PF01266"/>
    </source>
</evidence>
<dbReference type="NCBIfam" id="NF009906">
    <property type="entry name" value="PRK13369.1"/>
    <property type="match status" value="1"/>
</dbReference>
<dbReference type="Gene3D" id="6.10.250.1890">
    <property type="match status" value="1"/>
</dbReference>
<dbReference type="Pfam" id="PF16901">
    <property type="entry name" value="DAO_C"/>
    <property type="match status" value="1"/>
</dbReference>
<evidence type="ECO:0000256" key="4">
    <source>
        <dbReference type="ARBA" id="ARBA00022827"/>
    </source>
</evidence>
<keyword evidence="4" id="KW-0274">FAD</keyword>
<dbReference type="PROSITE" id="PS00977">
    <property type="entry name" value="FAD_G3PDH_1"/>
    <property type="match status" value="1"/>
</dbReference>
<proteinExistence type="inferred from homology"/>
<dbReference type="NCBIfam" id="NF008899">
    <property type="entry name" value="PRK12266.1"/>
    <property type="match status" value="1"/>
</dbReference>
<evidence type="ECO:0000256" key="3">
    <source>
        <dbReference type="ARBA" id="ARBA00022630"/>
    </source>
</evidence>
<dbReference type="SUPFAM" id="SSF51905">
    <property type="entry name" value="FAD/NAD(P)-binding domain"/>
    <property type="match status" value="1"/>
</dbReference>
<protein>
    <recommendedName>
        <fullName evidence="6">Glycerol-3-phosphate dehydrogenase</fullName>
        <ecNumber evidence="6">1.1.5.3</ecNumber>
    </recommendedName>
</protein>
<accession>A0A3P1SWN9</accession>
<dbReference type="GO" id="GO:0004368">
    <property type="term" value="F:glycerol-3-phosphate dehydrogenase (quinone) activity"/>
    <property type="evidence" value="ECO:0007669"/>
    <property type="project" value="UniProtKB-EC"/>
</dbReference>
<evidence type="ECO:0000259" key="8">
    <source>
        <dbReference type="Pfam" id="PF16901"/>
    </source>
</evidence>
<keyword evidence="5 6" id="KW-0560">Oxidoreductase</keyword>
<dbReference type="GO" id="GO:0009331">
    <property type="term" value="C:glycerol-3-phosphate dehydrogenase (FAD) complex"/>
    <property type="evidence" value="ECO:0007669"/>
    <property type="project" value="UniProtKB-UniRule"/>
</dbReference>
<evidence type="ECO:0000256" key="6">
    <source>
        <dbReference type="RuleBase" id="RU361217"/>
    </source>
</evidence>
<dbReference type="Gene3D" id="1.10.8.870">
    <property type="entry name" value="Alpha-glycerophosphate oxidase, cap domain"/>
    <property type="match status" value="1"/>
</dbReference>
<reference evidence="9 10" key="1">
    <citation type="submission" date="2018-11" db="EMBL/GenBank/DDBJ databases">
        <title>The draft genome sequence of Amphritea balenae JAMM 1525T.</title>
        <authorList>
            <person name="Fang Z."/>
            <person name="Zhang Y."/>
            <person name="Han X."/>
        </authorList>
    </citation>
    <scope>NUCLEOTIDE SEQUENCE [LARGE SCALE GENOMIC DNA]</scope>
    <source>
        <strain evidence="9 10">JAMM 1525</strain>
    </source>
</reference>
<evidence type="ECO:0000256" key="1">
    <source>
        <dbReference type="ARBA" id="ARBA00001974"/>
    </source>
</evidence>
<dbReference type="SUPFAM" id="SSF54373">
    <property type="entry name" value="FAD-linked reductases, C-terminal domain"/>
    <property type="match status" value="1"/>
</dbReference>
<comment type="cofactor">
    <cofactor evidence="1 6">
        <name>FAD</name>
        <dbReference type="ChEBI" id="CHEBI:57692"/>
    </cofactor>
</comment>
<dbReference type="InterPro" id="IPR036188">
    <property type="entry name" value="FAD/NAD-bd_sf"/>
</dbReference>
<evidence type="ECO:0000256" key="2">
    <source>
        <dbReference type="ARBA" id="ARBA00007330"/>
    </source>
</evidence>
<evidence type="ECO:0000313" key="10">
    <source>
        <dbReference type="Proteomes" id="UP000267535"/>
    </source>
</evidence>
<dbReference type="InterPro" id="IPR000447">
    <property type="entry name" value="G3P_DH_FAD-dep"/>
</dbReference>
<keyword evidence="10" id="KW-1185">Reference proteome</keyword>
<dbReference type="InterPro" id="IPR006076">
    <property type="entry name" value="FAD-dep_OxRdtase"/>
</dbReference>
<organism evidence="9 10">
    <name type="scientific">Amphritea balenae</name>
    <dbReference type="NCBI Taxonomy" id="452629"/>
    <lineage>
        <taxon>Bacteria</taxon>
        <taxon>Pseudomonadati</taxon>
        <taxon>Pseudomonadota</taxon>
        <taxon>Gammaproteobacteria</taxon>
        <taxon>Oceanospirillales</taxon>
        <taxon>Oceanospirillaceae</taxon>
        <taxon>Amphritea</taxon>
    </lineage>
</organism>
<dbReference type="GO" id="GO:0046168">
    <property type="term" value="P:glycerol-3-phosphate catabolic process"/>
    <property type="evidence" value="ECO:0007669"/>
    <property type="project" value="TreeGrafter"/>
</dbReference>
<dbReference type="Pfam" id="PF01266">
    <property type="entry name" value="DAO"/>
    <property type="match status" value="1"/>
</dbReference>
<comment type="similarity">
    <text evidence="2 6">Belongs to the FAD-dependent glycerol-3-phosphate dehydrogenase family.</text>
</comment>
<dbReference type="EC" id="1.1.5.3" evidence="6"/>
<dbReference type="RefSeq" id="WP_124924720.1">
    <property type="nucleotide sequence ID" value="NZ_BMOH01000001.1"/>
</dbReference>
<name>A0A3P1SWN9_9GAMM</name>
<dbReference type="InterPro" id="IPR038299">
    <property type="entry name" value="DAO_C_sf"/>
</dbReference>
<sequence length="506" mass="56796">MSLKHEVYDLLVVGGGINGAGIAADAAGRGLSVILSEMNDLGSATSSNSSKLIHGGLRYLEYYEFRLVREALAEREVLLKNAPHIIWPLRFRLPHRPHLRPALMIRAGLFLYDHLAKRVTLPSSKGIKFGSESPLKSIMKRGFEYSDGWVDDARLVTLNALAAQAKGATIRTRSKCISATRSDGLWTVRLQDNISGQIETLQARSIVNASGPWVSSLFDEVISIQPPKKVRLVKGSHIIVPRIHDEAEAYILQNEDSRIVFVIPYEDEFSLIGTTDKEYYGDPAKVAIDQDEIDYLVDVTNQHFRSQISASDVVRTYSGVRPLLDDEADSAQAVTRDYTFEVDAPSQQAPLISIFGGKITTYRKLSEAAVDKLCEHFPKAGKKWTADARLPGGDFTDQLSLRKQVSKQYPWLPTGLVKRFVRTYGTLTFKLLEDANQLSELGLQFADGFYEAEILYLINHEWALTTEDIIWRRTKQGLRMSDQETKNLTQYLDNHFNQNIKTASCL</sequence>
<dbReference type="Gene3D" id="3.50.50.60">
    <property type="entry name" value="FAD/NAD(P)-binding domain"/>
    <property type="match status" value="1"/>
</dbReference>
<gene>
    <name evidence="9" type="ORF">EHS89_03580</name>
</gene>
<keyword evidence="3 6" id="KW-0285">Flavoprotein</keyword>
<evidence type="ECO:0000313" key="9">
    <source>
        <dbReference type="EMBL" id="RRD01647.1"/>
    </source>
</evidence>
<feature type="domain" description="FAD dependent oxidoreductase" evidence="7">
    <location>
        <begin position="9"/>
        <end position="328"/>
    </location>
</feature>
<dbReference type="PANTHER" id="PTHR11985:SF15">
    <property type="entry name" value="GLYCEROL-3-PHOSPHATE DEHYDROGENASE, MITOCHONDRIAL"/>
    <property type="match status" value="1"/>
</dbReference>